<dbReference type="PANTHER" id="PTHR43649:SF32">
    <property type="entry name" value="SUGAR BINDING SECRETED PROTEIN"/>
    <property type="match status" value="1"/>
</dbReference>
<protein>
    <submittedName>
        <fullName evidence="1">Carbohydrate ABC transporter substrate-binding protein</fullName>
    </submittedName>
</protein>
<evidence type="ECO:0000313" key="2">
    <source>
        <dbReference type="Proteomes" id="UP000823401"/>
    </source>
</evidence>
<organism evidence="1 2">
    <name type="scientific">Ruoffia tabacinasalis</name>
    <dbReference type="NCBI Taxonomy" id="87458"/>
    <lineage>
        <taxon>Bacteria</taxon>
        <taxon>Bacillati</taxon>
        <taxon>Bacillota</taxon>
        <taxon>Bacilli</taxon>
        <taxon>Lactobacillales</taxon>
        <taxon>Aerococcaceae</taxon>
        <taxon>Ruoffia</taxon>
    </lineage>
</organism>
<reference evidence="1 2" key="1">
    <citation type="submission" date="2020-07" db="EMBL/GenBank/DDBJ databases">
        <title>Facklamia lactis sp. nov., isolated from raw milk.</title>
        <authorList>
            <person name="Doll E.V."/>
            <person name="Huptas C."/>
            <person name="Staib L."/>
            <person name="Wenning M."/>
            <person name="Scherer S."/>
        </authorList>
    </citation>
    <scope>NUCLEOTIDE SEQUENCE [LARGE SCALE GENOMIC DNA]</scope>
    <source>
        <strain evidence="1 2">DSM 104272</strain>
    </source>
</reference>
<gene>
    <name evidence="1" type="ORF">HYQ42_06980</name>
</gene>
<dbReference type="SUPFAM" id="SSF53850">
    <property type="entry name" value="Periplasmic binding protein-like II"/>
    <property type="match status" value="1"/>
</dbReference>
<dbReference type="Proteomes" id="UP000823401">
    <property type="component" value="Unassembled WGS sequence"/>
</dbReference>
<dbReference type="EMBL" id="JACCEL010000015">
    <property type="protein sequence ID" value="MBG9978529.1"/>
    <property type="molecule type" value="Genomic_DNA"/>
</dbReference>
<dbReference type="Pfam" id="PF13416">
    <property type="entry name" value="SBP_bac_8"/>
    <property type="match status" value="1"/>
</dbReference>
<name>A0ABS0LK48_9LACT</name>
<evidence type="ECO:0000313" key="1">
    <source>
        <dbReference type="EMBL" id="MBG9978529.1"/>
    </source>
</evidence>
<sequence>MKKKWFISKVLMVFTMLLSLFVGIGNPTVKAQTELTAWAWDPQFNIRALEIAQDIYADENPDVSINIVESAQDDIVQRLNTSLSSGVTDGLPNIVLIEDYRAQSFLKAYPDAFFPLTDYINTDDFASYKTEATSSGDQLYGIPFDTGVTGLYIRTDLLEEAGYTLEDVTDITWAELHEVGKGIQEATDVKLLSMDLNDLGLIRAMINGSGSWYTTEDGTTPNISGNEALKEAFETFKAMYDDGLINVHNDWAQMLQAFNGGLVASVPQGNWITPSITAQEDQAGNWAVVPWPRQELEGAVNASNLGGSSFYVLNTEGAEEAAKFLAATVGSSEEFYEQVMNEIGAVGTYLPVLETDTYDVEVEYFGGQQIYKNFAEWSEEIPAVNYGENTYAIEDIMVSALQEFISGGDIDQVFENAQQQAENQLQ</sequence>
<keyword evidence="2" id="KW-1185">Reference proteome</keyword>
<dbReference type="PANTHER" id="PTHR43649">
    <property type="entry name" value="ARABINOSE-BINDING PROTEIN-RELATED"/>
    <property type="match status" value="1"/>
</dbReference>
<dbReference type="InterPro" id="IPR006059">
    <property type="entry name" value="SBP"/>
</dbReference>
<comment type="caution">
    <text evidence="1">The sequence shown here is derived from an EMBL/GenBank/DDBJ whole genome shotgun (WGS) entry which is preliminary data.</text>
</comment>
<accession>A0ABS0LK48</accession>
<dbReference type="RefSeq" id="WP_197104600.1">
    <property type="nucleotide sequence ID" value="NZ_JACCEL010000015.1"/>
</dbReference>
<proteinExistence type="predicted"/>
<dbReference type="Gene3D" id="3.40.190.10">
    <property type="entry name" value="Periplasmic binding protein-like II"/>
    <property type="match status" value="1"/>
</dbReference>
<dbReference type="InterPro" id="IPR050490">
    <property type="entry name" value="Bact_solute-bd_prot1"/>
</dbReference>